<dbReference type="Proteomes" id="UP000053244">
    <property type="component" value="Unassembled WGS sequence"/>
</dbReference>
<name>A0A101JNQ9_9ACTN</name>
<comment type="caution">
    <text evidence="2">The sequence shown here is derived from an EMBL/GenBank/DDBJ whole genome shotgun (WGS) entry which is preliminary data.</text>
</comment>
<evidence type="ECO:0000256" key="1">
    <source>
        <dbReference type="SAM" id="MobiDB-lite"/>
    </source>
</evidence>
<evidence type="ECO:0000313" key="2">
    <source>
        <dbReference type="EMBL" id="KUL30196.1"/>
    </source>
</evidence>
<feature type="region of interest" description="Disordered" evidence="1">
    <location>
        <begin position="98"/>
        <end position="125"/>
    </location>
</feature>
<dbReference type="EMBL" id="LLZH01000257">
    <property type="protein sequence ID" value="KUL30196.1"/>
    <property type="molecule type" value="Genomic_DNA"/>
</dbReference>
<dbReference type="AlphaFoldDB" id="A0A101JNQ9"/>
<evidence type="ECO:0000313" key="3">
    <source>
        <dbReference type="Proteomes" id="UP000053244"/>
    </source>
</evidence>
<gene>
    <name evidence="2" type="ORF">ADL15_25050</name>
</gene>
<proteinExistence type="predicted"/>
<dbReference type="RefSeq" id="WP_067696026.1">
    <property type="nucleotide sequence ID" value="NZ_LLZH01000257.1"/>
</dbReference>
<accession>A0A101JNQ9</accession>
<reference evidence="2 3" key="1">
    <citation type="submission" date="2015-10" db="EMBL/GenBank/DDBJ databases">
        <authorList>
            <person name="Gilbert D.G."/>
        </authorList>
    </citation>
    <scope>NUCLEOTIDE SEQUENCE [LARGE SCALE GENOMIC DNA]</scope>
    <source>
        <strain evidence="2 3">NRRL B-16712</strain>
    </source>
</reference>
<protein>
    <submittedName>
        <fullName evidence="2">Uncharacterized protein</fullName>
    </submittedName>
</protein>
<sequence length="125" mass="13843">MSSRAQPCRHCGRPVVIRMTQAGKSWPFDNDLVSVDADLPEELRYIPAPGRDGVIMIPVVDVSDQRLVGVRWYAVRHICAEWLRTRQANRRGDVNRAMSVDWSGDAPATSPPSTDTSAAEPDKKG</sequence>
<keyword evidence="3" id="KW-1185">Reference proteome</keyword>
<organism evidence="2 3">
    <name type="scientific">Actinoplanes awajinensis subsp. mycoplanecinus</name>
    <dbReference type="NCBI Taxonomy" id="135947"/>
    <lineage>
        <taxon>Bacteria</taxon>
        <taxon>Bacillati</taxon>
        <taxon>Actinomycetota</taxon>
        <taxon>Actinomycetes</taxon>
        <taxon>Micromonosporales</taxon>
        <taxon>Micromonosporaceae</taxon>
        <taxon>Actinoplanes</taxon>
    </lineage>
</organism>